<sequence length="444" mass="49389">MTLSSALNSGESEVMADADVLGQTRALDIRLLGGRPIGLCENHFIDLTSAIAGPGSAPRNGEGRDIRRENLCRLVYTLGGHGEIRQTEVDFQRVPLTLPDLPPATAAPADAAAQAVRIDAHSQFGYLPLDMTGEVANISLDSTHNEQTRLTLSHWPANRTPQPYKANLSTQSALRYMAQATAWPQASIVTSDHFDLDGLASIYAFLAPEHAQRHADVLIDVARLGDYARGTCSHALQVAFTLNHLAERTRTSRAPNESRQLLKTFGTLLPLLNDVIERTHTYSPAWREQWQLLEHTETLLSDPQMQFEEHADIDLAVFRLPAEASVGINPGQPYFGLSNIAFHNRTQCGVLAIIKGPFIEIRQRYESWVERVSGVRRDRRDLAIFQRALQDRERGNAQWGYDGVQWIMPALKLRAGGLSDLWPQTILEELQQFLRVAPVAWSNA</sequence>
<name>A0ABS1ZN18_9PSED</name>
<comment type="caution">
    <text evidence="1">The sequence shown here is derived from an EMBL/GenBank/DDBJ whole genome shotgun (WGS) entry which is preliminary data.</text>
</comment>
<reference evidence="1 2" key="1">
    <citation type="submission" date="2020-01" db="EMBL/GenBank/DDBJ databases">
        <title>Comparative genomics of meat spoilage bacteria.</title>
        <authorList>
            <person name="Hilgarth M."/>
            <person name="Vogel R.F."/>
        </authorList>
    </citation>
    <scope>NUCLEOTIDE SEQUENCE [LARGE SCALE GENOMIC DNA]</scope>
    <source>
        <strain evidence="1 2">TMW2.2077</strain>
    </source>
</reference>
<protein>
    <submittedName>
        <fullName evidence="1">Uncharacterized protein</fullName>
    </submittedName>
</protein>
<proteinExistence type="predicted"/>
<evidence type="ECO:0000313" key="1">
    <source>
        <dbReference type="EMBL" id="MBM1197884.1"/>
    </source>
</evidence>
<dbReference type="EMBL" id="JAAEBW010000020">
    <property type="protein sequence ID" value="MBM1197884.1"/>
    <property type="molecule type" value="Genomic_DNA"/>
</dbReference>
<dbReference type="RefSeq" id="WP_203303956.1">
    <property type="nucleotide sequence ID" value="NZ_JAAEBW010000020.1"/>
</dbReference>
<gene>
    <name evidence="1" type="ORF">GYN02_22210</name>
</gene>
<dbReference type="Pfam" id="PF20392">
    <property type="entry name" value="DUF6687"/>
    <property type="match status" value="1"/>
</dbReference>
<organism evidence="1 2">
    <name type="scientific">Pseudomonas weihenstephanensis</name>
    <dbReference type="NCBI Taxonomy" id="1608994"/>
    <lineage>
        <taxon>Bacteria</taxon>
        <taxon>Pseudomonadati</taxon>
        <taxon>Pseudomonadota</taxon>
        <taxon>Gammaproteobacteria</taxon>
        <taxon>Pseudomonadales</taxon>
        <taxon>Pseudomonadaceae</taxon>
        <taxon>Pseudomonas</taxon>
    </lineage>
</organism>
<keyword evidence="2" id="KW-1185">Reference proteome</keyword>
<evidence type="ECO:0000313" key="2">
    <source>
        <dbReference type="Proteomes" id="UP000809529"/>
    </source>
</evidence>
<dbReference type="InterPro" id="IPR046509">
    <property type="entry name" value="DUF6687"/>
</dbReference>
<dbReference type="Proteomes" id="UP000809529">
    <property type="component" value="Unassembled WGS sequence"/>
</dbReference>
<accession>A0ABS1ZN18</accession>